<dbReference type="Proteomes" id="UP001564626">
    <property type="component" value="Unassembled WGS sequence"/>
</dbReference>
<name>A0ABV4CKV7_9PSEU</name>
<dbReference type="RefSeq" id="WP_369774796.1">
    <property type="nucleotide sequence ID" value="NZ_JBGEHV010000017.1"/>
</dbReference>
<dbReference type="EMBL" id="JBGEHV010000017">
    <property type="protein sequence ID" value="MEY8040059.1"/>
    <property type="molecule type" value="Genomic_DNA"/>
</dbReference>
<gene>
    <name evidence="1" type="ORF">AB8O55_11690</name>
</gene>
<protein>
    <submittedName>
        <fullName evidence="1">Uncharacterized protein</fullName>
    </submittedName>
</protein>
<sequence length="94" mass="10065">MTEYTWRQSGLDARNHAFASEDTLLRSRSVNMLTLAEPVEYHVTACGELLPVAYVMSHSGGTPCTLCGQRLTAVTKPPALPTEQVAGSGAPPIH</sequence>
<keyword evidence="2" id="KW-1185">Reference proteome</keyword>
<comment type="caution">
    <text evidence="1">The sequence shown here is derived from an EMBL/GenBank/DDBJ whole genome shotgun (WGS) entry which is preliminary data.</text>
</comment>
<reference evidence="1 2" key="1">
    <citation type="submission" date="2024-08" db="EMBL/GenBank/DDBJ databases">
        <title>Genome mining of Saccharopolyspora cebuensis PGLac3 from Nigerian medicinal plant.</title>
        <authorList>
            <person name="Ezeobiora C.E."/>
            <person name="Igbokwe N.H."/>
            <person name="Amin D.H."/>
            <person name="Mendie U.E."/>
        </authorList>
    </citation>
    <scope>NUCLEOTIDE SEQUENCE [LARGE SCALE GENOMIC DNA]</scope>
    <source>
        <strain evidence="1 2">PGLac3</strain>
    </source>
</reference>
<organism evidence="1 2">
    <name type="scientific">Saccharopolyspora cebuensis</name>
    <dbReference type="NCBI Taxonomy" id="418759"/>
    <lineage>
        <taxon>Bacteria</taxon>
        <taxon>Bacillati</taxon>
        <taxon>Actinomycetota</taxon>
        <taxon>Actinomycetes</taxon>
        <taxon>Pseudonocardiales</taxon>
        <taxon>Pseudonocardiaceae</taxon>
        <taxon>Saccharopolyspora</taxon>
    </lineage>
</organism>
<evidence type="ECO:0000313" key="1">
    <source>
        <dbReference type="EMBL" id="MEY8040059.1"/>
    </source>
</evidence>
<accession>A0ABV4CKV7</accession>
<proteinExistence type="predicted"/>
<evidence type="ECO:0000313" key="2">
    <source>
        <dbReference type="Proteomes" id="UP001564626"/>
    </source>
</evidence>